<dbReference type="EMBL" id="JAWJWE010000007">
    <property type="protein sequence ID" value="KAK6632689.1"/>
    <property type="molecule type" value="Genomic_DNA"/>
</dbReference>
<proteinExistence type="predicted"/>
<name>A0AAN8PRW9_POLSC</name>
<gene>
    <name evidence="1" type="ORF">RUM43_013459</name>
</gene>
<accession>A0AAN8PRW9</accession>
<evidence type="ECO:0000313" key="2">
    <source>
        <dbReference type="Proteomes" id="UP001372834"/>
    </source>
</evidence>
<dbReference type="AlphaFoldDB" id="A0AAN8PRW9"/>
<dbReference type="Proteomes" id="UP001372834">
    <property type="component" value="Unassembled WGS sequence"/>
</dbReference>
<protein>
    <submittedName>
        <fullName evidence="1">Uncharacterized protein</fullName>
    </submittedName>
</protein>
<comment type="caution">
    <text evidence="1">The sequence shown here is derived from an EMBL/GenBank/DDBJ whole genome shotgun (WGS) entry which is preliminary data.</text>
</comment>
<reference evidence="1 2" key="1">
    <citation type="submission" date="2023-10" db="EMBL/GenBank/DDBJ databases">
        <title>Genomes of two closely related lineages of the louse Polyplax serrata with different host specificities.</title>
        <authorList>
            <person name="Martinu J."/>
            <person name="Tarabai H."/>
            <person name="Stefka J."/>
            <person name="Hypsa V."/>
        </authorList>
    </citation>
    <scope>NUCLEOTIDE SEQUENCE [LARGE SCALE GENOMIC DNA]</scope>
    <source>
        <strain evidence="1">HR10_N</strain>
    </source>
</reference>
<organism evidence="1 2">
    <name type="scientific">Polyplax serrata</name>
    <name type="common">Common mouse louse</name>
    <dbReference type="NCBI Taxonomy" id="468196"/>
    <lineage>
        <taxon>Eukaryota</taxon>
        <taxon>Metazoa</taxon>
        <taxon>Ecdysozoa</taxon>
        <taxon>Arthropoda</taxon>
        <taxon>Hexapoda</taxon>
        <taxon>Insecta</taxon>
        <taxon>Pterygota</taxon>
        <taxon>Neoptera</taxon>
        <taxon>Paraneoptera</taxon>
        <taxon>Psocodea</taxon>
        <taxon>Troctomorpha</taxon>
        <taxon>Phthiraptera</taxon>
        <taxon>Anoplura</taxon>
        <taxon>Polyplacidae</taxon>
        <taxon>Polyplax</taxon>
    </lineage>
</organism>
<sequence length="92" mass="10720">MEFEFQIEQTYAQTKVPGGKNALFEKKCIAQLKSDFYLLRKSQKNSKLTMTINRCFARKTVTRIKFDDINTCHEAGLKNGLKDDLHSDQSEW</sequence>
<evidence type="ECO:0000313" key="1">
    <source>
        <dbReference type="EMBL" id="KAK6632689.1"/>
    </source>
</evidence>